<dbReference type="AlphaFoldDB" id="A0A9N9JY45"/>
<proteinExistence type="predicted"/>
<organism evidence="2 3">
    <name type="scientific">Racocetra fulgida</name>
    <dbReference type="NCBI Taxonomy" id="60492"/>
    <lineage>
        <taxon>Eukaryota</taxon>
        <taxon>Fungi</taxon>
        <taxon>Fungi incertae sedis</taxon>
        <taxon>Mucoromycota</taxon>
        <taxon>Glomeromycotina</taxon>
        <taxon>Glomeromycetes</taxon>
        <taxon>Diversisporales</taxon>
        <taxon>Gigasporaceae</taxon>
        <taxon>Racocetra</taxon>
    </lineage>
</organism>
<sequence>TESPESQLTSSQLQSEVIDINEKMCKHPPESQLKHSRSQPECWEQPPESQLKHSRSQPGMLGG</sequence>
<evidence type="ECO:0000313" key="3">
    <source>
        <dbReference type="Proteomes" id="UP000789396"/>
    </source>
</evidence>
<protein>
    <submittedName>
        <fullName evidence="2">17447_t:CDS:1</fullName>
    </submittedName>
</protein>
<reference evidence="2" key="1">
    <citation type="submission" date="2021-06" db="EMBL/GenBank/DDBJ databases">
        <authorList>
            <person name="Kallberg Y."/>
            <person name="Tangrot J."/>
            <person name="Rosling A."/>
        </authorList>
    </citation>
    <scope>NUCLEOTIDE SEQUENCE</scope>
    <source>
        <strain evidence="2">IN212</strain>
    </source>
</reference>
<feature type="region of interest" description="Disordered" evidence="1">
    <location>
        <begin position="22"/>
        <end position="63"/>
    </location>
</feature>
<accession>A0A9N9JY45</accession>
<feature type="non-terminal residue" evidence="2">
    <location>
        <position position="63"/>
    </location>
</feature>
<evidence type="ECO:0000256" key="1">
    <source>
        <dbReference type="SAM" id="MobiDB-lite"/>
    </source>
</evidence>
<dbReference type="EMBL" id="CAJVPZ010074390">
    <property type="protein sequence ID" value="CAG8803050.1"/>
    <property type="molecule type" value="Genomic_DNA"/>
</dbReference>
<keyword evidence="3" id="KW-1185">Reference proteome</keyword>
<feature type="compositionally biased region" description="Basic and acidic residues" evidence="1">
    <location>
        <begin position="22"/>
        <end position="33"/>
    </location>
</feature>
<name>A0A9N9JY45_9GLOM</name>
<dbReference type="Proteomes" id="UP000789396">
    <property type="component" value="Unassembled WGS sequence"/>
</dbReference>
<gene>
    <name evidence="2" type="ORF">RFULGI_LOCUS17937</name>
</gene>
<comment type="caution">
    <text evidence="2">The sequence shown here is derived from an EMBL/GenBank/DDBJ whole genome shotgun (WGS) entry which is preliminary data.</text>
</comment>
<evidence type="ECO:0000313" key="2">
    <source>
        <dbReference type="EMBL" id="CAG8803050.1"/>
    </source>
</evidence>